<reference evidence="6" key="1">
    <citation type="submission" date="2016-10" db="EMBL/GenBank/DDBJ databases">
        <authorList>
            <person name="Varghese N."/>
            <person name="Submissions S."/>
        </authorList>
    </citation>
    <scope>NUCLEOTIDE SEQUENCE [LARGE SCALE GENOMIC DNA]</scope>
    <source>
        <strain evidence="6">CGMCC 4.7047</strain>
    </source>
</reference>
<evidence type="ECO:0000256" key="1">
    <source>
        <dbReference type="ARBA" id="ARBA00022741"/>
    </source>
</evidence>
<dbReference type="InterPro" id="IPR011990">
    <property type="entry name" value="TPR-like_helical_dom_sf"/>
</dbReference>
<dbReference type="SMART" id="SM00421">
    <property type="entry name" value="HTH_LUXR"/>
    <property type="match status" value="1"/>
</dbReference>
<dbReference type="GO" id="GO:0005737">
    <property type="term" value="C:cytoplasm"/>
    <property type="evidence" value="ECO:0007669"/>
    <property type="project" value="TreeGrafter"/>
</dbReference>
<sequence length="1023" mass="109960">MLGQVDSQRISPVFIGREAERSVLAAGLERAVAGEPQIVVVGGEAGVGKTRLVEEFLAAAREDGAVTAVGGCVEQGADGLPFAPFTTLLRALHRRLGGELIEAAGGRETELARLLPGLGDTGPATGPEPDRTRLFEATARLLERLARADRPLVVAVEDLHWSDRSTRELLGYLFRSLQHSHLLLVTTYRADDLHRRHPLRPFLAGLDRLRTVRRLDLARFTEREVIAQMTAITGAVPEPALARSVYERSEGNPFFVEELTADGATVRGMSPSLRDLLLVRLESLPDEAQEVLRTVAAGGPFVEHALLAETADCAEGELLAALRTAVGAHLLVPTPDGDGYTFRHALTREAVLDDLLPGERAQLSLRYARGLERAPHAVPEDQRAARLAGYWYHAGVREQALPAVLEAAVHARRRYAFAEQLGLLERALELWDAVSPAVRAGLRPVDYIWVYPGTGRGGALDHVDLLAEATMAALLAESYDRALAISRRALRRLDERREPLRTAWFWLQRSRMDNGPSRSDGRAELHRAMELVRGLPPSVVHAQVLALNAARQTSGEPVGPQMFEAAERALSMARLVEVESIELYARFTLACLHAEAGSTEDGVAEMGRVLQRVVDRGEVSLLGRCLVNSAVTLGEIGRPDASLEATERGFALADRFGLEDTKAWLAANRAAVLLLRGDWAGCAASVRLARERARSDTPQAAATVLAAQLALLRGEVPAARAALAAVRDGFRTPELRSDFLIALSRVELELAVHDGDIRLARELFRVATANGLPPFTASSLWGLFDAAARAESGTRGLPAADAGRAQAVAAIREAMAPAPRRAPLWAGLGRLVDVELLRAEGRDSAARWAEAVAGLEPLGLPYHLAQARVSWAEALLAEDGAAADVRERAVRLLVLARTAAEGLGAAPLTARIDQLAARARLTGERRPVAAPAALPPAEPAEPAGPDDAEPADPFGLTPREREVLALVAEGRSNRQIAERLFISPKTASVHVSNILAKLSVTGRGEAAALAHRLRLVPTGAPGR</sequence>
<accession>A0A1I6W2U8</accession>
<dbReference type="InterPro" id="IPR016032">
    <property type="entry name" value="Sig_transdc_resp-reg_C-effctor"/>
</dbReference>
<keyword evidence="2" id="KW-0067">ATP-binding</keyword>
<dbReference type="Proteomes" id="UP000198873">
    <property type="component" value="Unassembled WGS sequence"/>
</dbReference>
<dbReference type="AlphaFoldDB" id="A0A1I6W2U8"/>
<dbReference type="InterPro" id="IPR041664">
    <property type="entry name" value="AAA_16"/>
</dbReference>
<dbReference type="PANTHER" id="PTHR16305:SF35">
    <property type="entry name" value="TRANSCRIPTIONAL ACTIVATOR DOMAIN"/>
    <property type="match status" value="1"/>
</dbReference>
<evidence type="ECO:0000256" key="2">
    <source>
        <dbReference type="ARBA" id="ARBA00022840"/>
    </source>
</evidence>
<organism evidence="5 6">
    <name type="scientific">Streptomyces harbinensis</name>
    <dbReference type="NCBI Taxonomy" id="1176198"/>
    <lineage>
        <taxon>Bacteria</taxon>
        <taxon>Bacillati</taxon>
        <taxon>Actinomycetota</taxon>
        <taxon>Actinomycetes</taxon>
        <taxon>Kitasatosporales</taxon>
        <taxon>Streptomycetaceae</taxon>
        <taxon>Streptomyces</taxon>
    </lineage>
</organism>
<dbReference type="SUPFAM" id="SSF48452">
    <property type="entry name" value="TPR-like"/>
    <property type="match status" value="1"/>
</dbReference>
<feature type="region of interest" description="Disordered" evidence="3">
    <location>
        <begin position="926"/>
        <end position="955"/>
    </location>
</feature>
<dbReference type="InterPro" id="IPR036388">
    <property type="entry name" value="WH-like_DNA-bd_sf"/>
</dbReference>
<dbReference type="CDD" id="cd06170">
    <property type="entry name" value="LuxR_C_like"/>
    <property type="match status" value="1"/>
</dbReference>
<dbReference type="SUPFAM" id="SSF52540">
    <property type="entry name" value="P-loop containing nucleoside triphosphate hydrolases"/>
    <property type="match status" value="1"/>
</dbReference>
<dbReference type="Pfam" id="PF13191">
    <property type="entry name" value="AAA_16"/>
    <property type="match status" value="1"/>
</dbReference>
<evidence type="ECO:0000313" key="5">
    <source>
        <dbReference type="EMBL" id="SFT20303.1"/>
    </source>
</evidence>
<protein>
    <submittedName>
        <fullName evidence="5">Predicted ATPase</fullName>
    </submittedName>
</protein>
<dbReference type="GO" id="GO:0005524">
    <property type="term" value="F:ATP binding"/>
    <property type="evidence" value="ECO:0007669"/>
    <property type="project" value="UniProtKB-KW"/>
</dbReference>
<feature type="domain" description="HTH luxR-type" evidence="4">
    <location>
        <begin position="949"/>
        <end position="1014"/>
    </location>
</feature>
<dbReference type="Pfam" id="PF00196">
    <property type="entry name" value="GerE"/>
    <property type="match status" value="1"/>
</dbReference>
<dbReference type="GO" id="GO:0003677">
    <property type="term" value="F:DNA binding"/>
    <property type="evidence" value="ECO:0007669"/>
    <property type="project" value="InterPro"/>
</dbReference>
<name>A0A1I6W2U8_9ACTN</name>
<evidence type="ECO:0000259" key="4">
    <source>
        <dbReference type="PROSITE" id="PS50043"/>
    </source>
</evidence>
<dbReference type="InterPro" id="IPR027417">
    <property type="entry name" value="P-loop_NTPase"/>
</dbReference>
<dbReference type="Gene3D" id="1.10.10.10">
    <property type="entry name" value="Winged helix-like DNA-binding domain superfamily/Winged helix DNA-binding domain"/>
    <property type="match status" value="1"/>
</dbReference>
<dbReference type="GO" id="GO:0004016">
    <property type="term" value="F:adenylate cyclase activity"/>
    <property type="evidence" value="ECO:0007669"/>
    <property type="project" value="TreeGrafter"/>
</dbReference>
<gene>
    <name evidence="5" type="ORF">SAMN05444716_11227</name>
</gene>
<keyword evidence="1" id="KW-0547">Nucleotide-binding</keyword>
<dbReference type="EMBL" id="FPAB01000012">
    <property type="protein sequence ID" value="SFT20303.1"/>
    <property type="molecule type" value="Genomic_DNA"/>
</dbReference>
<dbReference type="GO" id="GO:0006355">
    <property type="term" value="P:regulation of DNA-templated transcription"/>
    <property type="evidence" value="ECO:0007669"/>
    <property type="project" value="InterPro"/>
</dbReference>
<dbReference type="PANTHER" id="PTHR16305">
    <property type="entry name" value="TESTICULAR SOLUBLE ADENYLYL CYCLASE"/>
    <property type="match status" value="1"/>
</dbReference>
<proteinExistence type="predicted"/>
<evidence type="ECO:0000256" key="3">
    <source>
        <dbReference type="SAM" id="MobiDB-lite"/>
    </source>
</evidence>
<dbReference type="PROSITE" id="PS50043">
    <property type="entry name" value="HTH_LUXR_2"/>
    <property type="match status" value="1"/>
</dbReference>
<keyword evidence="6" id="KW-1185">Reference proteome</keyword>
<dbReference type="PRINTS" id="PR00038">
    <property type="entry name" value="HTHLUXR"/>
</dbReference>
<dbReference type="InterPro" id="IPR000792">
    <property type="entry name" value="Tscrpt_reg_LuxR_C"/>
</dbReference>
<dbReference type="STRING" id="1176198.SAMN05444716_11227"/>
<dbReference type="Gene3D" id="3.40.50.300">
    <property type="entry name" value="P-loop containing nucleotide triphosphate hydrolases"/>
    <property type="match status" value="1"/>
</dbReference>
<evidence type="ECO:0000313" key="6">
    <source>
        <dbReference type="Proteomes" id="UP000198873"/>
    </source>
</evidence>
<dbReference type="SUPFAM" id="SSF46894">
    <property type="entry name" value="C-terminal effector domain of the bipartite response regulators"/>
    <property type="match status" value="1"/>
</dbReference>